<dbReference type="PANTHER" id="PTHR21310">
    <property type="entry name" value="AMINOGLYCOSIDE PHOSPHOTRANSFERASE-RELATED-RELATED"/>
    <property type="match status" value="1"/>
</dbReference>
<evidence type="ECO:0000313" key="2">
    <source>
        <dbReference type="EMBL" id="OAN42820.1"/>
    </source>
</evidence>
<organism evidence="2 3">
    <name type="scientific">Chloroflexus islandicus</name>
    <dbReference type="NCBI Taxonomy" id="1707952"/>
    <lineage>
        <taxon>Bacteria</taxon>
        <taxon>Bacillati</taxon>
        <taxon>Chloroflexota</taxon>
        <taxon>Chloroflexia</taxon>
        <taxon>Chloroflexales</taxon>
        <taxon>Chloroflexineae</taxon>
        <taxon>Chloroflexaceae</taxon>
        <taxon>Chloroflexus</taxon>
    </lineage>
</organism>
<dbReference type="Gene3D" id="3.90.1200.10">
    <property type="match status" value="1"/>
</dbReference>
<feature type="domain" description="Aminoglycoside phosphotransferase" evidence="1">
    <location>
        <begin position="32"/>
        <end position="280"/>
    </location>
</feature>
<dbReference type="AlphaFoldDB" id="A0A178M3I5"/>
<dbReference type="GO" id="GO:0016740">
    <property type="term" value="F:transferase activity"/>
    <property type="evidence" value="ECO:0007669"/>
    <property type="project" value="UniProtKB-KW"/>
</dbReference>
<dbReference type="InterPro" id="IPR002575">
    <property type="entry name" value="Aminoglycoside_PTrfase"/>
</dbReference>
<dbReference type="STRING" id="1707952.A6A03_03640"/>
<sequence length="330" mass="36001">MIEAISPNQIERIVTRILPGARVRDAAPLGARSLLVTLSDRQLVLRLPAGVDRWAGEALQTEALALRALQAEIDVPLPSVIGEAAASGDDPPALALSYLAGTPLSEIIAAIDEESRFAIGQALARVMARVHSYLAPSYGQLRAEALPAPAEQPAMLDADVAYLRERVAAAAADAVAQGSLTAKQREWLQGRLAGWITTTGRPACLVHGDLHPRRIIVRRRERDWRLVGVVGWGFAQTWRPAWDHATLHLNFADPEYFGLRAGYGVAYDETTDRCYDQVREFALLPYRLALLLERERADLALAIADQLDQVHAPPVIATPDEPIDGVQSNE</sequence>
<dbReference type="EMBL" id="LWQS01000082">
    <property type="protein sequence ID" value="OAN42820.1"/>
    <property type="molecule type" value="Genomic_DNA"/>
</dbReference>
<proteinExistence type="predicted"/>
<dbReference type="InterPro" id="IPR011009">
    <property type="entry name" value="Kinase-like_dom_sf"/>
</dbReference>
<dbReference type="Pfam" id="PF01636">
    <property type="entry name" value="APH"/>
    <property type="match status" value="1"/>
</dbReference>
<dbReference type="PANTHER" id="PTHR21310:SF41">
    <property type="entry name" value="3'-PHOSPHOTRANSFERASE, PUTATIVE-RELATED"/>
    <property type="match status" value="1"/>
</dbReference>
<evidence type="ECO:0000259" key="1">
    <source>
        <dbReference type="Pfam" id="PF01636"/>
    </source>
</evidence>
<dbReference type="RefSeq" id="WP_066790284.1">
    <property type="nucleotide sequence ID" value="NZ_LWQS01000082.1"/>
</dbReference>
<protein>
    <submittedName>
        <fullName evidence="2">Aminoglycoside phosphotransferase</fullName>
    </submittedName>
</protein>
<dbReference type="SUPFAM" id="SSF56112">
    <property type="entry name" value="Protein kinase-like (PK-like)"/>
    <property type="match status" value="1"/>
</dbReference>
<reference evidence="2 3" key="1">
    <citation type="submission" date="2016-04" db="EMBL/GenBank/DDBJ databases">
        <title>Chloroflexus islandicus sp. nov., a thermophilic filamentous anoxygenic phototrophic bacterium from geyser Strokkur (Iceland).</title>
        <authorList>
            <person name="Gaisin V.A."/>
            <person name="Kalashnikov A.M."/>
            <person name="Sukhacheva M.V."/>
            <person name="Grouzdev D.S."/>
            <person name="Ivanov T.M."/>
            <person name="Kuznetsov B."/>
            <person name="Gorlenko V.M."/>
        </authorList>
    </citation>
    <scope>NUCLEOTIDE SEQUENCE [LARGE SCALE GENOMIC DNA]</scope>
    <source>
        <strain evidence="3">isl-2</strain>
    </source>
</reference>
<dbReference type="InterPro" id="IPR051678">
    <property type="entry name" value="AGP_Transferase"/>
</dbReference>
<name>A0A178M3I5_9CHLR</name>
<dbReference type="Proteomes" id="UP000078287">
    <property type="component" value="Unassembled WGS sequence"/>
</dbReference>
<keyword evidence="2" id="KW-0808">Transferase</keyword>
<dbReference type="OrthoDB" id="334783at2"/>
<evidence type="ECO:0000313" key="3">
    <source>
        <dbReference type="Proteomes" id="UP000078287"/>
    </source>
</evidence>
<comment type="caution">
    <text evidence="2">The sequence shown here is derived from an EMBL/GenBank/DDBJ whole genome shotgun (WGS) entry which is preliminary data.</text>
</comment>
<accession>A0A178M3I5</accession>
<gene>
    <name evidence="2" type="ORF">A6A03_03640</name>
</gene>
<keyword evidence="3" id="KW-1185">Reference proteome</keyword>